<keyword evidence="1" id="KW-0238">DNA-binding</keyword>
<gene>
    <name evidence="3" type="ORF">WNY59_03375</name>
</gene>
<dbReference type="PANTHER" id="PTHR30204:SF15">
    <property type="entry name" value="BLL5018 PROTEIN"/>
    <property type="match status" value="1"/>
</dbReference>
<protein>
    <submittedName>
        <fullName evidence="3">MerR family transcriptional regulator</fullName>
    </submittedName>
</protein>
<dbReference type="PANTHER" id="PTHR30204">
    <property type="entry name" value="REDOX-CYCLING DRUG-SENSING TRANSCRIPTIONAL ACTIVATOR SOXR"/>
    <property type="match status" value="1"/>
</dbReference>
<dbReference type="Gene3D" id="1.10.1660.10">
    <property type="match status" value="1"/>
</dbReference>
<dbReference type="InterPro" id="IPR047057">
    <property type="entry name" value="MerR_fam"/>
</dbReference>
<keyword evidence="4" id="KW-1185">Reference proteome</keyword>
<feature type="domain" description="HTH merR-type" evidence="2">
    <location>
        <begin position="10"/>
        <end position="78"/>
    </location>
</feature>
<reference evidence="3 4" key="1">
    <citation type="submission" date="2024-03" db="EMBL/GenBank/DDBJ databases">
        <title>Community enrichment and isolation of bacterial strains for fucoidan degradation.</title>
        <authorList>
            <person name="Sichert A."/>
        </authorList>
    </citation>
    <scope>NUCLEOTIDE SEQUENCE [LARGE SCALE GENOMIC DNA]</scope>
    <source>
        <strain evidence="3 4">AS62</strain>
    </source>
</reference>
<sequence length="188" mass="21214">MDKSPDAFRTISEVADELDLPQHVLRFWETRFSQIKPLKRGGGRRYYRPADLDLLRGIQHLLYEEGYTIKGVQKILRQNGVQFAIAIGTGDLSALEEMSKRNQEAAHAQAEEADKAAQQLRENAKSDSVDENVLVGEAKAKGRGLFNRSKNVKEDAISGEGMSRDNRTLLQEALFDLLECKRLLDQAR</sequence>
<organism evidence="3 4">
    <name type="scientific">Ahrensia kielensis</name>
    <dbReference type="NCBI Taxonomy" id="76980"/>
    <lineage>
        <taxon>Bacteria</taxon>
        <taxon>Pseudomonadati</taxon>
        <taxon>Pseudomonadota</taxon>
        <taxon>Alphaproteobacteria</taxon>
        <taxon>Hyphomicrobiales</taxon>
        <taxon>Ahrensiaceae</taxon>
        <taxon>Ahrensia</taxon>
    </lineage>
</organism>
<comment type="caution">
    <text evidence="3">The sequence shown here is derived from an EMBL/GenBank/DDBJ whole genome shotgun (WGS) entry which is preliminary data.</text>
</comment>
<dbReference type="PROSITE" id="PS50937">
    <property type="entry name" value="HTH_MERR_2"/>
    <property type="match status" value="1"/>
</dbReference>
<dbReference type="CDD" id="cd04765">
    <property type="entry name" value="HTH_MlrA-like_sg2"/>
    <property type="match status" value="1"/>
</dbReference>
<dbReference type="Proteomes" id="UP001477870">
    <property type="component" value="Unassembled WGS sequence"/>
</dbReference>
<evidence type="ECO:0000256" key="1">
    <source>
        <dbReference type="ARBA" id="ARBA00023125"/>
    </source>
</evidence>
<accession>A0ABU9T3C8</accession>
<dbReference type="SUPFAM" id="SSF46955">
    <property type="entry name" value="Putative DNA-binding domain"/>
    <property type="match status" value="1"/>
</dbReference>
<dbReference type="InterPro" id="IPR000551">
    <property type="entry name" value="MerR-type_HTH_dom"/>
</dbReference>
<dbReference type="InterPro" id="IPR009061">
    <property type="entry name" value="DNA-bd_dom_put_sf"/>
</dbReference>
<evidence type="ECO:0000313" key="3">
    <source>
        <dbReference type="EMBL" id="MEM5500625.1"/>
    </source>
</evidence>
<evidence type="ECO:0000313" key="4">
    <source>
        <dbReference type="Proteomes" id="UP001477870"/>
    </source>
</evidence>
<dbReference type="Pfam" id="PF13411">
    <property type="entry name" value="MerR_1"/>
    <property type="match status" value="1"/>
</dbReference>
<evidence type="ECO:0000259" key="2">
    <source>
        <dbReference type="PROSITE" id="PS50937"/>
    </source>
</evidence>
<dbReference type="EMBL" id="JBBMQO010000002">
    <property type="protein sequence ID" value="MEM5500625.1"/>
    <property type="molecule type" value="Genomic_DNA"/>
</dbReference>
<name>A0ABU9T3C8_9HYPH</name>
<dbReference type="SMART" id="SM00422">
    <property type="entry name" value="HTH_MERR"/>
    <property type="match status" value="1"/>
</dbReference>
<proteinExistence type="predicted"/>
<dbReference type="RefSeq" id="WP_342846923.1">
    <property type="nucleotide sequence ID" value="NZ_JBBMQO010000002.1"/>
</dbReference>